<reference evidence="2" key="1">
    <citation type="submission" date="2020-12" db="EMBL/GenBank/DDBJ databases">
        <title>The genome sequence of Inhella sp. 1Y17.</title>
        <authorList>
            <person name="Liu Y."/>
        </authorList>
    </citation>
    <scope>NUCLEOTIDE SEQUENCE</scope>
    <source>
        <strain evidence="2">1Y17</strain>
    </source>
</reference>
<dbReference type="RefSeq" id="WP_198112271.1">
    <property type="nucleotide sequence ID" value="NZ_JAEDAK010000012.1"/>
</dbReference>
<keyword evidence="1" id="KW-0812">Transmembrane</keyword>
<accession>A0A931NHR0</accession>
<dbReference type="Proteomes" id="UP000613266">
    <property type="component" value="Unassembled WGS sequence"/>
</dbReference>
<dbReference type="AlphaFoldDB" id="A0A931NHR0"/>
<gene>
    <name evidence="2" type="ORF">I7X39_16565</name>
</gene>
<keyword evidence="1" id="KW-0472">Membrane</keyword>
<proteinExistence type="predicted"/>
<evidence type="ECO:0000313" key="3">
    <source>
        <dbReference type="Proteomes" id="UP000613266"/>
    </source>
</evidence>
<keyword evidence="1" id="KW-1133">Transmembrane helix</keyword>
<dbReference type="EMBL" id="JAEDAK010000012">
    <property type="protein sequence ID" value="MBH9578506.1"/>
    <property type="molecule type" value="Genomic_DNA"/>
</dbReference>
<evidence type="ECO:0000256" key="1">
    <source>
        <dbReference type="SAM" id="Phobius"/>
    </source>
</evidence>
<protein>
    <submittedName>
        <fullName evidence="2">Uncharacterized protein</fullName>
    </submittedName>
</protein>
<keyword evidence="3" id="KW-1185">Reference proteome</keyword>
<feature type="transmembrane region" description="Helical" evidence="1">
    <location>
        <begin position="24"/>
        <end position="46"/>
    </location>
</feature>
<comment type="caution">
    <text evidence="2">The sequence shown here is derived from an EMBL/GenBank/DDBJ whole genome shotgun (WGS) entry which is preliminary data.</text>
</comment>
<organism evidence="2 3">
    <name type="scientific">Inhella proteolytica</name>
    <dbReference type="NCBI Taxonomy" id="2795029"/>
    <lineage>
        <taxon>Bacteria</taxon>
        <taxon>Pseudomonadati</taxon>
        <taxon>Pseudomonadota</taxon>
        <taxon>Betaproteobacteria</taxon>
        <taxon>Burkholderiales</taxon>
        <taxon>Sphaerotilaceae</taxon>
        <taxon>Inhella</taxon>
    </lineage>
</organism>
<name>A0A931NHR0_9BURK</name>
<sequence length="48" mass="5178">MPSPNPVVSGQPYRKRRRRVRRHLVVAVVGVGLAGVALLVLIGLSFSV</sequence>
<evidence type="ECO:0000313" key="2">
    <source>
        <dbReference type="EMBL" id="MBH9578506.1"/>
    </source>
</evidence>